<evidence type="ECO:0000313" key="3">
    <source>
        <dbReference type="Proteomes" id="UP000824259"/>
    </source>
</evidence>
<dbReference type="AlphaFoldDB" id="A0A9D2RI13"/>
<feature type="transmembrane region" description="Helical" evidence="1">
    <location>
        <begin position="134"/>
        <end position="157"/>
    </location>
</feature>
<keyword evidence="1" id="KW-1133">Transmembrane helix</keyword>
<dbReference type="Pfam" id="PF04306">
    <property type="entry name" value="DUF456"/>
    <property type="match status" value="1"/>
</dbReference>
<evidence type="ECO:0000313" key="2">
    <source>
        <dbReference type="EMBL" id="HJA99391.1"/>
    </source>
</evidence>
<name>A0A9D2RI13_9BACT</name>
<feature type="transmembrane region" description="Helical" evidence="1">
    <location>
        <begin position="6"/>
        <end position="39"/>
    </location>
</feature>
<proteinExistence type="predicted"/>
<keyword evidence="1" id="KW-0812">Transmembrane</keyword>
<reference evidence="2" key="1">
    <citation type="journal article" date="2021" name="PeerJ">
        <title>Extensive microbial diversity within the chicken gut microbiome revealed by metagenomics and culture.</title>
        <authorList>
            <person name="Gilroy R."/>
            <person name="Ravi A."/>
            <person name="Getino M."/>
            <person name="Pursley I."/>
            <person name="Horton D.L."/>
            <person name="Alikhan N.F."/>
            <person name="Baker D."/>
            <person name="Gharbi K."/>
            <person name="Hall N."/>
            <person name="Watson M."/>
            <person name="Adriaenssens E.M."/>
            <person name="Foster-Nyarko E."/>
            <person name="Jarju S."/>
            <person name="Secka A."/>
            <person name="Antonio M."/>
            <person name="Oren A."/>
            <person name="Chaudhuri R.R."/>
            <person name="La Ragione R."/>
            <person name="Hildebrand F."/>
            <person name="Pallen M.J."/>
        </authorList>
    </citation>
    <scope>NUCLEOTIDE SEQUENCE</scope>
    <source>
        <strain evidence="2">CHK169-11906</strain>
    </source>
</reference>
<comment type="caution">
    <text evidence="2">The sequence shown here is derived from an EMBL/GenBank/DDBJ whole genome shotgun (WGS) entry which is preliminary data.</text>
</comment>
<organism evidence="2 3">
    <name type="scientific">Candidatus Alistipes avicola</name>
    <dbReference type="NCBI Taxonomy" id="2838432"/>
    <lineage>
        <taxon>Bacteria</taxon>
        <taxon>Pseudomonadati</taxon>
        <taxon>Bacteroidota</taxon>
        <taxon>Bacteroidia</taxon>
        <taxon>Bacteroidales</taxon>
        <taxon>Rikenellaceae</taxon>
        <taxon>Alistipes</taxon>
    </lineage>
</organism>
<gene>
    <name evidence="2" type="ORF">H9779_07340</name>
</gene>
<evidence type="ECO:0000256" key="1">
    <source>
        <dbReference type="SAM" id="Phobius"/>
    </source>
</evidence>
<dbReference type="PANTHER" id="PTHR39165:SF1">
    <property type="entry name" value="DUF456 DOMAIN-CONTAINING PROTEIN"/>
    <property type="match status" value="1"/>
</dbReference>
<feature type="transmembrane region" description="Helical" evidence="1">
    <location>
        <begin position="51"/>
        <end position="68"/>
    </location>
</feature>
<accession>A0A9D2RI13</accession>
<reference evidence="2" key="2">
    <citation type="submission" date="2021-04" db="EMBL/GenBank/DDBJ databases">
        <authorList>
            <person name="Gilroy R."/>
        </authorList>
    </citation>
    <scope>NUCLEOTIDE SEQUENCE</scope>
    <source>
        <strain evidence="2">CHK169-11906</strain>
    </source>
</reference>
<dbReference type="Proteomes" id="UP000824259">
    <property type="component" value="Unassembled WGS sequence"/>
</dbReference>
<dbReference type="InterPro" id="IPR007403">
    <property type="entry name" value="DUF456"/>
</dbReference>
<protein>
    <submittedName>
        <fullName evidence="2">DUF456 domain-containing protein</fullName>
    </submittedName>
</protein>
<dbReference type="PANTHER" id="PTHR39165">
    <property type="entry name" value="IG HYPOTHETICAL 17883"/>
    <property type="match status" value="1"/>
</dbReference>
<dbReference type="EMBL" id="DWYR01000024">
    <property type="protein sequence ID" value="HJA99391.1"/>
    <property type="molecule type" value="Genomic_DNA"/>
</dbReference>
<feature type="transmembrane region" description="Helical" evidence="1">
    <location>
        <begin position="88"/>
        <end position="113"/>
    </location>
</feature>
<keyword evidence="1" id="KW-0472">Membrane</keyword>
<sequence length="171" mass="18476">MDIALSIIAFVLSILGIIGCIVPLIPGVVFSYLGFLCAYFCSYSQIPTSMLWIWLAVCIAVSVIDYFLPGYLTRLTGGSRAGSIGATVGMIAGFIFGFGLFGIILGPFFGAVLGELLHDRNDTARSFKSGFGSFLAFIVGTGLKLIVAIWMLVQIWADTYPVVKEWFATTF</sequence>